<dbReference type="SUPFAM" id="SSF55729">
    <property type="entry name" value="Acyl-CoA N-acyltransferases (Nat)"/>
    <property type="match status" value="1"/>
</dbReference>
<evidence type="ECO:0000313" key="2">
    <source>
        <dbReference type="EMBL" id="MUK89497.1"/>
    </source>
</evidence>
<proteinExistence type="predicted"/>
<evidence type="ECO:0000313" key="3">
    <source>
        <dbReference type="Proteomes" id="UP000469125"/>
    </source>
</evidence>
<organism evidence="2 3">
    <name type="scientific">Ornithinibacillus caprae</name>
    <dbReference type="NCBI Taxonomy" id="2678566"/>
    <lineage>
        <taxon>Bacteria</taxon>
        <taxon>Bacillati</taxon>
        <taxon>Bacillota</taxon>
        <taxon>Bacilli</taxon>
        <taxon>Bacillales</taxon>
        <taxon>Bacillaceae</taxon>
        <taxon>Ornithinibacillus</taxon>
    </lineage>
</organism>
<sequence length="178" mass="21008">MFSSQRLQLRKVHSSDLEQYHRWRNDLDLMTSTNPALDLYSIDETRHFVENVLMDSNSSKSYMIEDKYSQKTIGITSLINLDLKNRNAECIIDIGEKDYWGKGYGTEALNILLDYAFLELNLHRVSLRVYSFNKAAVHVYHKLGFKEEGKSRQSLYRKGRWHDVIYMGILKDEYIELE</sequence>
<protein>
    <submittedName>
        <fullName evidence="2">GNAT family N-acetyltransferase</fullName>
    </submittedName>
</protein>
<comment type="caution">
    <text evidence="2">The sequence shown here is derived from an EMBL/GenBank/DDBJ whole genome shotgun (WGS) entry which is preliminary data.</text>
</comment>
<dbReference type="AlphaFoldDB" id="A0A6N8FN73"/>
<dbReference type="PANTHER" id="PTHR43415">
    <property type="entry name" value="SPERMIDINE N(1)-ACETYLTRANSFERASE"/>
    <property type="match status" value="1"/>
</dbReference>
<accession>A0A6N8FN73</accession>
<keyword evidence="3" id="KW-1185">Reference proteome</keyword>
<dbReference type="EMBL" id="WOCA01000012">
    <property type="protein sequence ID" value="MUK89497.1"/>
    <property type="molecule type" value="Genomic_DNA"/>
</dbReference>
<evidence type="ECO:0000259" key="1">
    <source>
        <dbReference type="PROSITE" id="PS51186"/>
    </source>
</evidence>
<dbReference type="Gene3D" id="3.40.630.30">
    <property type="match status" value="1"/>
</dbReference>
<keyword evidence="2" id="KW-0808">Transferase</keyword>
<dbReference type="Proteomes" id="UP000469125">
    <property type="component" value="Unassembled WGS sequence"/>
</dbReference>
<dbReference type="GO" id="GO:0016747">
    <property type="term" value="F:acyltransferase activity, transferring groups other than amino-acyl groups"/>
    <property type="evidence" value="ECO:0007669"/>
    <property type="project" value="InterPro"/>
</dbReference>
<dbReference type="PANTHER" id="PTHR43415:SF3">
    <property type="entry name" value="GNAT-FAMILY ACETYLTRANSFERASE"/>
    <property type="match status" value="1"/>
</dbReference>
<dbReference type="RefSeq" id="WP_155669462.1">
    <property type="nucleotide sequence ID" value="NZ_WOCA01000012.1"/>
</dbReference>
<dbReference type="PROSITE" id="PS51186">
    <property type="entry name" value="GNAT"/>
    <property type="match status" value="1"/>
</dbReference>
<gene>
    <name evidence="2" type="ORF">GMD78_14105</name>
</gene>
<dbReference type="InterPro" id="IPR000182">
    <property type="entry name" value="GNAT_dom"/>
</dbReference>
<reference evidence="2 3" key="1">
    <citation type="submission" date="2019-11" db="EMBL/GenBank/DDBJ databases">
        <authorList>
            <person name="Li X."/>
        </authorList>
    </citation>
    <scope>NUCLEOTIDE SEQUENCE [LARGE SCALE GENOMIC DNA]</scope>
    <source>
        <strain evidence="2 3">L9</strain>
    </source>
</reference>
<dbReference type="InterPro" id="IPR016181">
    <property type="entry name" value="Acyl_CoA_acyltransferase"/>
</dbReference>
<name>A0A6N8FN73_9BACI</name>
<feature type="domain" description="N-acetyltransferase" evidence="1">
    <location>
        <begin position="7"/>
        <end position="172"/>
    </location>
</feature>
<dbReference type="Pfam" id="PF13302">
    <property type="entry name" value="Acetyltransf_3"/>
    <property type="match status" value="1"/>
</dbReference>